<dbReference type="eggNOG" id="KOG0922">
    <property type="taxonomic scope" value="Eukaryota"/>
</dbReference>
<dbReference type="GO" id="GO:0000462">
    <property type="term" value="P:maturation of SSU-rRNA from tricistronic rRNA transcript (SSU-rRNA, 5.8S rRNA, LSU-rRNA)"/>
    <property type="evidence" value="ECO:0007669"/>
    <property type="project" value="EnsemblFungi"/>
</dbReference>
<dbReference type="FunFam" id="3.40.50.300:FF:002124">
    <property type="entry name" value="ATP-dependent RNA helicase"/>
    <property type="match status" value="1"/>
</dbReference>
<dbReference type="InterPro" id="IPR014001">
    <property type="entry name" value="Helicase_ATP-bd"/>
</dbReference>
<dbReference type="FunFam" id="1.20.120.1080:FF:000028">
    <property type="entry name" value="ATP-dependent RNA helicase"/>
    <property type="match status" value="1"/>
</dbReference>
<dbReference type="EC" id="3.6.4.13" evidence="1"/>
<dbReference type="Gene3D" id="3.40.50.300">
    <property type="entry name" value="P-loop containing nucleotide triphosphate hydrolases"/>
    <property type="match status" value="2"/>
</dbReference>
<dbReference type="RefSeq" id="XP_003677976.1">
    <property type="nucleotide sequence ID" value="XM_003677928.1"/>
</dbReference>
<dbReference type="PROSITE" id="PS51192">
    <property type="entry name" value="HELICASE_ATP_BIND_1"/>
    <property type="match status" value="1"/>
</dbReference>
<dbReference type="EMBL" id="HE576759">
    <property type="protein sequence ID" value="CCC71629.1"/>
    <property type="molecule type" value="Genomic_DNA"/>
</dbReference>
<dbReference type="FunCoup" id="G0VJF0">
    <property type="interactions" value="245"/>
</dbReference>
<evidence type="ECO:0000256" key="4">
    <source>
        <dbReference type="ARBA" id="ARBA00022806"/>
    </source>
</evidence>
<dbReference type="SMART" id="SM00490">
    <property type="entry name" value="HELICc"/>
    <property type="match status" value="1"/>
</dbReference>
<keyword evidence="11" id="KW-1185">Reference proteome</keyword>
<dbReference type="SMART" id="SM00847">
    <property type="entry name" value="HA2"/>
    <property type="match status" value="1"/>
</dbReference>
<dbReference type="KEGG" id="ncs:NCAS_0H03190"/>
<comment type="catalytic activity">
    <reaction evidence="6">
        <text>ATP + H2O = ADP + phosphate + H(+)</text>
        <dbReference type="Rhea" id="RHEA:13065"/>
        <dbReference type="ChEBI" id="CHEBI:15377"/>
        <dbReference type="ChEBI" id="CHEBI:15378"/>
        <dbReference type="ChEBI" id="CHEBI:30616"/>
        <dbReference type="ChEBI" id="CHEBI:43474"/>
        <dbReference type="ChEBI" id="CHEBI:456216"/>
        <dbReference type="EC" id="3.6.4.13"/>
    </reaction>
</comment>
<sequence>MKANLQKGKRAREEGSKRPHPFMRTQKRERKVIKFPESNDQNQDDEEGPIIDKHIDKYRLREKASQLLKTRSTLPVYQNKNEIMKYLTTNPVTILIGETGSGKSTQIPQFLLDWLVKERKHGSIAVTQPRRVAAINLATRVAQEHGCNIGDTVGYSVRFDNTTSTRTRLKYLTDGMLLRELMMNRELKEYNVVVIDEAHERTVLTDLILGFLKSLINGPRPDLKIVVMSATLQAEKFSQFFDDAPILFVEGRKFDVTQYYLKAPSDDIVDSIIRCCVQINQGEEMGDILCFLPGQEEIDKAVVILNKISEIISKETKVPLMIAYPLYAALSPSQQALVFSQVKGFKRKVVFSTNIAETSVTISGVKFVVDSGLRKVKVWRHQLGLATLLTVPISQASAMQRSGRAGRESEGKSFRLYRENDYKQLPLETEPEIARSDVTSPVLMLKRYGIQDIVNWTWFENPGRDALIMGLQELYQLGALNDSGRITNRGEQMALLPIQPHMSSVLIKASESGCLSAVIDIVSCLSVENLLLNPQPEERDEVNERRFTLCNAGKKYGDLVMMKELFDIYFYDLEKSSTSATERHDWCKELCVSYRGFKNVLKVREQLMMYCKRLFSKNDPNIGYDLNESSRKIGEDCDELAAILKCFLTGFTKNTAIGMPDRSYRTVSTGETISVHPSSMLFLNKNCPGIMYTEYVFTTKGYARNVSRIELSWLQEVVTNGTAVAKQKVSG</sequence>
<dbReference type="SMART" id="SM00487">
    <property type="entry name" value="DEXDc"/>
    <property type="match status" value="1"/>
</dbReference>
<dbReference type="GO" id="GO:0003724">
    <property type="term" value="F:RNA helicase activity"/>
    <property type="evidence" value="ECO:0007669"/>
    <property type="project" value="UniProtKB-EC"/>
</dbReference>
<dbReference type="Pfam" id="PF00271">
    <property type="entry name" value="Helicase_C"/>
    <property type="match status" value="1"/>
</dbReference>
<dbReference type="PANTHER" id="PTHR18934">
    <property type="entry name" value="ATP-DEPENDENT RNA HELICASE"/>
    <property type="match status" value="1"/>
</dbReference>
<feature type="compositionally biased region" description="Basic residues" evidence="7">
    <location>
        <begin position="18"/>
        <end position="33"/>
    </location>
</feature>
<evidence type="ECO:0000259" key="8">
    <source>
        <dbReference type="PROSITE" id="PS51192"/>
    </source>
</evidence>
<dbReference type="Pfam" id="PF21010">
    <property type="entry name" value="HA2_C"/>
    <property type="match status" value="1"/>
</dbReference>
<evidence type="ECO:0000256" key="1">
    <source>
        <dbReference type="ARBA" id="ARBA00012552"/>
    </source>
</evidence>
<dbReference type="AlphaFoldDB" id="G0VJF0"/>
<feature type="region of interest" description="Disordered" evidence="7">
    <location>
        <begin position="1"/>
        <end position="49"/>
    </location>
</feature>
<dbReference type="STRING" id="1064592.G0VJF0"/>
<dbReference type="GO" id="GO:0005524">
    <property type="term" value="F:ATP binding"/>
    <property type="evidence" value="ECO:0007669"/>
    <property type="project" value="UniProtKB-KW"/>
</dbReference>
<dbReference type="InterPro" id="IPR027417">
    <property type="entry name" value="P-loop_NTPase"/>
</dbReference>
<dbReference type="CDD" id="cd17917">
    <property type="entry name" value="DEXHc_RHA-like"/>
    <property type="match status" value="1"/>
</dbReference>
<keyword evidence="4" id="KW-0347">Helicase</keyword>
<dbReference type="InterPro" id="IPR048333">
    <property type="entry name" value="HA2_WH"/>
</dbReference>
<dbReference type="OrthoDB" id="10253254at2759"/>
<keyword evidence="3" id="KW-0378">Hydrolase</keyword>
<dbReference type="HOGENOM" id="CLU_001832_5_11_1"/>
<evidence type="ECO:0000256" key="5">
    <source>
        <dbReference type="ARBA" id="ARBA00022840"/>
    </source>
</evidence>
<dbReference type="InParanoid" id="G0VJF0"/>
<evidence type="ECO:0000313" key="10">
    <source>
        <dbReference type="EMBL" id="CCC71629.1"/>
    </source>
</evidence>
<proteinExistence type="predicted"/>
<feature type="domain" description="Helicase C-terminal" evidence="9">
    <location>
        <begin position="255"/>
        <end position="449"/>
    </location>
</feature>
<dbReference type="Proteomes" id="UP000001640">
    <property type="component" value="Chromosome 8"/>
</dbReference>
<accession>G0VJF0</accession>
<dbReference type="PROSITE" id="PS51194">
    <property type="entry name" value="HELICASE_CTER"/>
    <property type="match status" value="1"/>
</dbReference>
<dbReference type="GO" id="GO:0042802">
    <property type="term" value="F:identical protein binding"/>
    <property type="evidence" value="ECO:0007669"/>
    <property type="project" value="EnsemblFungi"/>
</dbReference>
<keyword evidence="2" id="KW-0547">Nucleotide-binding</keyword>
<organism evidence="10 11">
    <name type="scientific">Naumovozyma castellii</name>
    <name type="common">Yeast</name>
    <name type="synonym">Saccharomyces castellii</name>
    <dbReference type="NCBI Taxonomy" id="27288"/>
    <lineage>
        <taxon>Eukaryota</taxon>
        <taxon>Fungi</taxon>
        <taxon>Dikarya</taxon>
        <taxon>Ascomycota</taxon>
        <taxon>Saccharomycotina</taxon>
        <taxon>Saccharomycetes</taxon>
        <taxon>Saccharomycetales</taxon>
        <taxon>Saccharomycetaceae</taxon>
        <taxon>Naumovozyma</taxon>
    </lineage>
</organism>
<dbReference type="GO" id="GO:0003725">
    <property type="term" value="F:double-stranded RNA binding"/>
    <property type="evidence" value="ECO:0007669"/>
    <property type="project" value="TreeGrafter"/>
</dbReference>
<dbReference type="PANTHER" id="PTHR18934:SF118">
    <property type="entry name" value="ATP-DEPENDENT RNA HELICASE DHX33"/>
    <property type="match status" value="1"/>
</dbReference>
<dbReference type="OMA" id="APVHDFV"/>
<reference key="2">
    <citation type="submission" date="2011-08" db="EMBL/GenBank/DDBJ databases">
        <title>Genome sequence of Naumovozyma castellii.</title>
        <authorList>
            <person name="Gordon J.L."/>
            <person name="Armisen D."/>
            <person name="Proux-Wera E."/>
            <person name="OhEigeartaigh S.S."/>
            <person name="Byrne K.P."/>
            <person name="Wolfe K.H."/>
        </authorList>
    </citation>
    <scope>NUCLEOTIDE SEQUENCE</scope>
    <source>
        <strain>Type strain:CBS 4309</strain>
    </source>
</reference>
<dbReference type="InterPro" id="IPR007502">
    <property type="entry name" value="Helicase-assoc_dom"/>
</dbReference>
<dbReference type="GeneID" id="96905306"/>
<dbReference type="CDD" id="cd18791">
    <property type="entry name" value="SF2_C_RHA"/>
    <property type="match status" value="1"/>
</dbReference>
<keyword evidence="5" id="KW-0067">ATP-binding</keyword>
<evidence type="ECO:0000256" key="3">
    <source>
        <dbReference type="ARBA" id="ARBA00022801"/>
    </source>
</evidence>
<dbReference type="GO" id="GO:0045943">
    <property type="term" value="P:positive regulation of transcription by RNA polymerase I"/>
    <property type="evidence" value="ECO:0007669"/>
    <property type="project" value="TreeGrafter"/>
</dbReference>
<dbReference type="InterPro" id="IPR011545">
    <property type="entry name" value="DEAD/DEAH_box_helicase_dom"/>
</dbReference>
<dbReference type="SUPFAM" id="SSF52540">
    <property type="entry name" value="P-loop containing nucleoside triphosphate hydrolases"/>
    <property type="match status" value="1"/>
</dbReference>
<evidence type="ECO:0000259" key="9">
    <source>
        <dbReference type="PROSITE" id="PS51194"/>
    </source>
</evidence>
<dbReference type="GO" id="GO:0016787">
    <property type="term" value="F:hydrolase activity"/>
    <property type="evidence" value="ECO:0007669"/>
    <property type="project" value="UniProtKB-KW"/>
</dbReference>
<dbReference type="Pfam" id="PF07717">
    <property type="entry name" value="OB_NTP_bind"/>
    <property type="match status" value="1"/>
</dbReference>
<dbReference type="InterPro" id="IPR011709">
    <property type="entry name" value="DEAD-box_helicase_OB_fold"/>
</dbReference>
<feature type="domain" description="Helicase ATP-binding" evidence="8">
    <location>
        <begin position="84"/>
        <end position="250"/>
    </location>
</feature>
<gene>
    <name evidence="10" type="primary">NCAS0H03190</name>
    <name evidence="10" type="ordered locus">NCAS_0H03190</name>
</gene>
<dbReference type="Gene3D" id="1.20.120.1080">
    <property type="match status" value="1"/>
</dbReference>
<evidence type="ECO:0000256" key="7">
    <source>
        <dbReference type="SAM" id="MobiDB-lite"/>
    </source>
</evidence>
<dbReference type="GO" id="GO:0032040">
    <property type="term" value="C:small-subunit processome"/>
    <property type="evidence" value="ECO:0007669"/>
    <property type="project" value="EnsemblFungi"/>
</dbReference>
<dbReference type="Pfam" id="PF00270">
    <property type="entry name" value="DEAD"/>
    <property type="match status" value="1"/>
</dbReference>
<protein>
    <recommendedName>
        <fullName evidence="1">RNA helicase</fullName>
        <ecNumber evidence="1">3.6.4.13</ecNumber>
    </recommendedName>
</protein>
<dbReference type="InterPro" id="IPR001650">
    <property type="entry name" value="Helicase_C-like"/>
</dbReference>
<evidence type="ECO:0000313" key="11">
    <source>
        <dbReference type="Proteomes" id="UP000001640"/>
    </source>
</evidence>
<evidence type="ECO:0000256" key="2">
    <source>
        <dbReference type="ARBA" id="ARBA00022741"/>
    </source>
</evidence>
<name>G0VJF0_NAUCA</name>
<reference evidence="10 11" key="1">
    <citation type="journal article" date="2011" name="Proc. Natl. Acad. Sci. U.S.A.">
        <title>Evolutionary erosion of yeast sex chromosomes by mating-type switching accidents.</title>
        <authorList>
            <person name="Gordon J.L."/>
            <person name="Armisen D."/>
            <person name="Proux-Wera E."/>
            <person name="Oheigeartaigh S.S."/>
            <person name="Byrne K.P."/>
            <person name="Wolfe K.H."/>
        </authorList>
    </citation>
    <scope>NUCLEOTIDE SEQUENCE [LARGE SCALE GENOMIC DNA]</scope>
    <source>
        <strain evidence="11">ATCC 76901 / BCRC 22586 / CBS 4309 / NBRC 1992 / NRRL Y-12630</strain>
    </source>
</reference>
<evidence type="ECO:0000256" key="6">
    <source>
        <dbReference type="ARBA" id="ARBA00047984"/>
    </source>
</evidence>
<dbReference type="Pfam" id="PF04408">
    <property type="entry name" value="WHD_HA2"/>
    <property type="match status" value="1"/>
</dbReference>